<keyword evidence="4" id="KW-1185">Reference proteome</keyword>
<dbReference type="PANTHER" id="PTHR34291:SF1">
    <property type="entry name" value="HYDROXYPROLINE-RICH GLYCOPROTEIN FAMILY PROTEIN"/>
    <property type="match status" value="1"/>
</dbReference>
<dbReference type="PANTHER" id="PTHR34291">
    <property type="entry name" value="HYDROXYPROLINE-RICH GLYCOPROTEIN FAMILY PROTEIN"/>
    <property type="match status" value="1"/>
</dbReference>
<feature type="compositionally biased region" description="Polar residues" evidence="1">
    <location>
        <begin position="68"/>
        <end position="78"/>
    </location>
</feature>
<dbReference type="InterPro" id="IPR037699">
    <property type="entry name" value="At5g65660-like"/>
</dbReference>
<dbReference type="EMBL" id="OZ019900">
    <property type="protein sequence ID" value="CAK9233776.1"/>
    <property type="molecule type" value="Genomic_DNA"/>
</dbReference>
<evidence type="ECO:0008006" key="5">
    <source>
        <dbReference type="Google" id="ProtNLM"/>
    </source>
</evidence>
<reference evidence="3" key="1">
    <citation type="submission" date="2024-02" db="EMBL/GenBank/DDBJ databases">
        <authorList>
            <consortium name="ELIXIR-Norway"/>
            <consortium name="Elixir Norway"/>
        </authorList>
    </citation>
    <scope>NUCLEOTIDE SEQUENCE</scope>
</reference>
<feature type="region of interest" description="Disordered" evidence="1">
    <location>
        <begin position="68"/>
        <end position="105"/>
    </location>
</feature>
<evidence type="ECO:0000313" key="4">
    <source>
        <dbReference type="Proteomes" id="UP001497512"/>
    </source>
</evidence>
<organism evidence="3 4">
    <name type="scientific">Sphagnum troendelagicum</name>
    <dbReference type="NCBI Taxonomy" id="128251"/>
    <lineage>
        <taxon>Eukaryota</taxon>
        <taxon>Viridiplantae</taxon>
        <taxon>Streptophyta</taxon>
        <taxon>Embryophyta</taxon>
        <taxon>Bryophyta</taxon>
        <taxon>Sphagnophytina</taxon>
        <taxon>Sphagnopsida</taxon>
        <taxon>Sphagnales</taxon>
        <taxon>Sphagnaceae</taxon>
        <taxon>Sphagnum</taxon>
    </lineage>
</organism>
<evidence type="ECO:0000256" key="2">
    <source>
        <dbReference type="SAM" id="Phobius"/>
    </source>
</evidence>
<dbReference type="Proteomes" id="UP001497512">
    <property type="component" value="Chromosome 8"/>
</dbReference>
<protein>
    <recommendedName>
        <fullName evidence="5">ATP synthase protein MI25</fullName>
    </recommendedName>
</protein>
<keyword evidence="2" id="KW-1133">Transmembrane helix</keyword>
<evidence type="ECO:0000313" key="3">
    <source>
        <dbReference type="EMBL" id="CAK9233776.1"/>
    </source>
</evidence>
<proteinExistence type="predicted"/>
<keyword evidence="2" id="KW-0812">Transmembrane</keyword>
<sequence length="141" mass="15342">MDYHPASLLGPGPEDLAPSAFMGPVLEKQHSSCINFSLETAIIVIMVFGVGALFSCCYNWGLRLQHNQAQASSSPTDQSHLRDQDPPRSCTAAAAEKAQQMKEESTMQVLMPGDDVPKFIAWTAPHRIPPPHVLLNSSMVV</sequence>
<gene>
    <name evidence="3" type="ORF">CSSPTR1EN2_LOCUS21689</name>
</gene>
<name>A0ABP0V0T6_9BRYO</name>
<feature type="transmembrane region" description="Helical" evidence="2">
    <location>
        <begin position="41"/>
        <end position="62"/>
    </location>
</feature>
<evidence type="ECO:0000256" key="1">
    <source>
        <dbReference type="SAM" id="MobiDB-lite"/>
    </source>
</evidence>
<keyword evidence="2" id="KW-0472">Membrane</keyword>
<accession>A0ABP0V0T6</accession>